<comment type="caution">
    <text evidence="1">The sequence shown here is derived from an EMBL/GenBank/DDBJ whole genome shotgun (WGS) entry which is preliminary data.</text>
</comment>
<evidence type="ECO:0000313" key="2">
    <source>
        <dbReference type="Proteomes" id="UP000012159"/>
    </source>
</evidence>
<accession>M6W7V5</accession>
<name>M6W7V5_LEPBO</name>
<sequence length="39" mass="4511">MFYKYGFHFIKTKFIGSVPESNLGSSPFRMPIAIFLLIL</sequence>
<dbReference type="Proteomes" id="UP000012159">
    <property type="component" value="Unassembled WGS sequence"/>
</dbReference>
<proteinExistence type="predicted"/>
<gene>
    <name evidence="1" type="ORF">LEP1GSC133_0270</name>
</gene>
<dbReference type="AlphaFoldDB" id="M6W7V5"/>
<dbReference type="EMBL" id="AKWF02000101">
    <property type="protein sequence ID" value="EMO61324.1"/>
    <property type="molecule type" value="Genomic_DNA"/>
</dbReference>
<protein>
    <submittedName>
        <fullName evidence="1">Uncharacterized protein</fullName>
    </submittedName>
</protein>
<evidence type="ECO:0000313" key="1">
    <source>
        <dbReference type="EMBL" id="EMO61324.1"/>
    </source>
</evidence>
<reference evidence="1 2" key="1">
    <citation type="submission" date="2013-01" db="EMBL/GenBank/DDBJ databases">
        <authorList>
            <person name="Harkins D.M."/>
            <person name="Durkin A.S."/>
            <person name="Brinkac L.M."/>
            <person name="Haft D.H."/>
            <person name="Selengut J.D."/>
            <person name="Sanka R."/>
            <person name="DePew J."/>
            <person name="Purushe J."/>
            <person name="Picardeau M."/>
            <person name="Werts C."/>
            <person name="Goarant C."/>
            <person name="Vinetz J.M."/>
            <person name="Sutton G.G."/>
            <person name="Nierman W.C."/>
            <person name="Fouts D.E."/>
        </authorList>
    </citation>
    <scope>NUCLEOTIDE SEQUENCE [LARGE SCALE GENOMIC DNA]</scope>
    <source>
        <strain evidence="1 2">200901868</strain>
    </source>
</reference>
<organism evidence="1 2">
    <name type="scientific">Leptospira borgpetersenii serovar Pomona str. 200901868</name>
    <dbReference type="NCBI Taxonomy" id="1192866"/>
    <lineage>
        <taxon>Bacteria</taxon>
        <taxon>Pseudomonadati</taxon>
        <taxon>Spirochaetota</taxon>
        <taxon>Spirochaetia</taxon>
        <taxon>Leptospirales</taxon>
        <taxon>Leptospiraceae</taxon>
        <taxon>Leptospira</taxon>
    </lineage>
</organism>